<feature type="compositionally biased region" description="Basic and acidic residues" evidence="1">
    <location>
        <begin position="302"/>
        <end position="313"/>
    </location>
</feature>
<protein>
    <submittedName>
        <fullName evidence="2">Uncharacterized protein</fullName>
    </submittedName>
</protein>
<gene>
    <name evidence="2" type="ORF">MYCIT1_LOCUS7650</name>
</gene>
<reference evidence="2" key="1">
    <citation type="submission" date="2023-11" db="EMBL/GenBank/DDBJ databases">
        <authorList>
            <person name="De Vega J J."/>
            <person name="De Vega J J."/>
        </authorList>
    </citation>
    <scope>NUCLEOTIDE SEQUENCE</scope>
</reference>
<sequence>MLAARQSRPYTAVFKSLAKLRASRLTALSWHLRSRVAAAPHRTYSESVVHSQSRNGLPRDGNVAERLQAYPGKKQEKKKRPKELKHPFGSKGETVQDQVLELELNNGEQPIRESGLFGTKPSSFFGHPKGPKQSHERSMFPPHITQSAGANLTRSVVLGVLPRFTTVSDLSRLATFVGVQPREVAKIAVFGLLSPSGAPEVRAKIYFTNSRAANLFMSQDWSLKLAATSISTRDSVSTIRPVLRPPILLPFWSNESSFDFQVTKILAKPTSEFPVEPGLSRWLTFRVPGPNFPLDTSLLKRGPRDAEEAKSADEDGEDESEVSIALRKALARERALEDELIAARRAMLHEMMETIKATANVQVRQDLAGVGGLEGVWIRMVECETKDGDKPSSSMYELHAMVAFCDCRDAARALDTQGIRLPAYRNCGISAVTKPWPEALDPDFVSELTVDRMDGVVESNLQAQKLEAERDRQRGVAEGTWGKETLSELKERMMRSAKTSKHA</sequence>
<feature type="region of interest" description="Disordered" evidence="1">
    <location>
        <begin position="468"/>
        <end position="503"/>
    </location>
</feature>
<evidence type="ECO:0000256" key="1">
    <source>
        <dbReference type="SAM" id="MobiDB-lite"/>
    </source>
</evidence>
<dbReference type="AlphaFoldDB" id="A0AAD2GY72"/>
<proteinExistence type="predicted"/>
<keyword evidence="3" id="KW-1185">Reference proteome</keyword>
<name>A0AAD2GY72_9AGAR</name>
<dbReference type="EMBL" id="CAVNYO010000107">
    <property type="protein sequence ID" value="CAK5266113.1"/>
    <property type="molecule type" value="Genomic_DNA"/>
</dbReference>
<comment type="caution">
    <text evidence="2">The sequence shown here is derived from an EMBL/GenBank/DDBJ whole genome shotgun (WGS) entry which is preliminary data.</text>
</comment>
<evidence type="ECO:0000313" key="3">
    <source>
        <dbReference type="Proteomes" id="UP001295794"/>
    </source>
</evidence>
<organism evidence="2 3">
    <name type="scientific">Mycena citricolor</name>
    <dbReference type="NCBI Taxonomy" id="2018698"/>
    <lineage>
        <taxon>Eukaryota</taxon>
        <taxon>Fungi</taxon>
        <taxon>Dikarya</taxon>
        <taxon>Basidiomycota</taxon>
        <taxon>Agaricomycotina</taxon>
        <taxon>Agaricomycetes</taxon>
        <taxon>Agaricomycetidae</taxon>
        <taxon>Agaricales</taxon>
        <taxon>Marasmiineae</taxon>
        <taxon>Mycenaceae</taxon>
        <taxon>Mycena</taxon>
    </lineage>
</organism>
<feature type="compositionally biased region" description="Polar residues" evidence="1">
    <location>
        <begin position="45"/>
        <end position="55"/>
    </location>
</feature>
<feature type="compositionally biased region" description="Basic and acidic residues" evidence="1">
    <location>
        <begin position="485"/>
        <end position="494"/>
    </location>
</feature>
<feature type="region of interest" description="Disordered" evidence="1">
    <location>
        <begin position="41"/>
        <end position="90"/>
    </location>
</feature>
<feature type="region of interest" description="Disordered" evidence="1">
    <location>
        <begin position="296"/>
        <end position="320"/>
    </location>
</feature>
<accession>A0AAD2GY72</accession>
<dbReference type="Proteomes" id="UP001295794">
    <property type="component" value="Unassembled WGS sequence"/>
</dbReference>
<evidence type="ECO:0000313" key="2">
    <source>
        <dbReference type="EMBL" id="CAK5266113.1"/>
    </source>
</evidence>